<evidence type="ECO:0000313" key="1">
    <source>
        <dbReference type="EMBL" id="KKN10547.1"/>
    </source>
</evidence>
<comment type="caution">
    <text evidence="1">The sequence shown here is derived from an EMBL/GenBank/DDBJ whole genome shotgun (WGS) entry which is preliminary data.</text>
</comment>
<name>A0A0F9NEY7_9ZZZZ</name>
<proteinExistence type="predicted"/>
<reference evidence="1" key="1">
    <citation type="journal article" date="2015" name="Nature">
        <title>Complex archaea that bridge the gap between prokaryotes and eukaryotes.</title>
        <authorList>
            <person name="Spang A."/>
            <person name="Saw J.H."/>
            <person name="Jorgensen S.L."/>
            <person name="Zaremba-Niedzwiedzka K."/>
            <person name="Martijn J."/>
            <person name="Lind A.E."/>
            <person name="van Eijk R."/>
            <person name="Schleper C."/>
            <person name="Guy L."/>
            <person name="Ettema T.J."/>
        </authorList>
    </citation>
    <scope>NUCLEOTIDE SEQUENCE</scope>
</reference>
<organism evidence="1">
    <name type="scientific">marine sediment metagenome</name>
    <dbReference type="NCBI Taxonomy" id="412755"/>
    <lineage>
        <taxon>unclassified sequences</taxon>
        <taxon>metagenomes</taxon>
        <taxon>ecological metagenomes</taxon>
    </lineage>
</organism>
<accession>A0A0F9NEY7</accession>
<gene>
    <name evidence="1" type="ORF">LCGC14_1035350</name>
</gene>
<sequence>MKSEDDERFTGLMCMMAENFNDEISEAGLKMRFGMLQVFTIKQVEMACKKILATRTYNKMPPIAEFIKAIQGPTPQIEDIAETQANFVISQVRKLGSWRTPVFVDPITRDLMNTRFNFKSLCQQAESDMQWFAKQFKEAYRAYDMDKHKQIEMTGKLKKLVSGIGG</sequence>
<dbReference type="EMBL" id="LAZR01004234">
    <property type="protein sequence ID" value="KKN10547.1"/>
    <property type="molecule type" value="Genomic_DNA"/>
</dbReference>
<dbReference type="AlphaFoldDB" id="A0A0F9NEY7"/>
<protein>
    <submittedName>
        <fullName evidence="1">Uncharacterized protein</fullName>
    </submittedName>
</protein>